<keyword evidence="2" id="KW-1185">Reference proteome</keyword>
<name>A0ABU4UAA2_9GAMM</name>
<comment type="caution">
    <text evidence="1">The sequence shown here is derived from an EMBL/GenBank/DDBJ whole genome shotgun (WGS) entry which is preliminary data.</text>
</comment>
<gene>
    <name evidence="1" type="ORF">QLH52_01460</name>
</gene>
<dbReference type="Proteomes" id="UP001284537">
    <property type="component" value="Unassembled WGS sequence"/>
</dbReference>
<evidence type="ECO:0000313" key="1">
    <source>
        <dbReference type="EMBL" id="MDX8125937.1"/>
    </source>
</evidence>
<evidence type="ECO:0000313" key="2">
    <source>
        <dbReference type="Proteomes" id="UP001284537"/>
    </source>
</evidence>
<dbReference type="RefSeq" id="WP_319960322.1">
    <property type="nucleotide sequence ID" value="NZ_JAXARY010000001.1"/>
</dbReference>
<dbReference type="EMBL" id="JAXARY010000001">
    <property type="protein sequence ID" value="MDX8125937.1"/>
    <property type="molecule type" value="Genomic_DNA"/>
</dbReference>
<protein>
    <submittedName>
        <fullName evidence="1">Uncharacterized protein</fullName>
    </submittedName>
</protein>
<accession>A0ABU4UAA2</accession>
<organism evidence="1 2">
    <name type="scientific">Methylomonas defluvii</name>
    <dbReference type="NCBI Taxonomy" id="3045149"/>
    <lineage>
        <taxon>Bacteria</taxon>
        <taxon>Pseudomonadati</taxon>
        <taxon>Pseudomonadota</taxon>
        <taxon>Gammaproteobacteria</taxon>
        <taxon>Methylococcales</taxon>
        <taxon>Methylococcaceae</taxon>
        <taxon>Methylomonas</taxon>
    </lineage>
</organism>
<proteinExistence type="predicted"/>
<reference evidence="1 2" key="1">
    <citation type="submission" date="2023-11" db="EMBL/GenBank/DDBJ databases">
        <authorList>
            <person name="Ouyang M.-Y."/>
        </authorList>
    </citation>
    <scope>NUCLEOTIDE SEQUENCE [LARGE SCALE GENOMIC DNA]</scope>
    <source>
        <strain evidence="1 2">OY6</strain>
    </source>
</reference>
<sequence length="51" mass="5769">MPSTIANETVSKWLCANAGFVEVLVRGSKVESPVFRIEIVAEDFRRHPPRQ</sequence>